<dbReference type="EMBL" id="CP003235">
    <property type="protein sequence ID" value="AFC32054.1"/>
    <property type="molecule type" value="Genomic_DNA"/>
</dbReference>
<dbReference type="RefSeq" id="WP_014371526.1">
    <property type="nucleotide sequence ID" value="NC_016935.1"/>
</dbReference>
<reference evidence="1 2" key="1">
    <citation type="journal article" date="2012" name="J. Bacteriol.">
        <title>Complete Genome Sequence of Paenibacillus mucilaginosus 3016, a Bacterium Functional as Microbial Fertilizer.</title>
        <authorList>
            <person name="Ma M."/>
            <person name="Wang Z."/>
            <person name="Li L."/>
            <person name="Jiang X."/>
            <person name="Guan D."/>
            <person name="Cao F."/>
            <person name="Chen H."/>
            <person name="Wang X."/>
            <person name="Shen D."/>
            <person name="Du B."/>
            <person name="Li J."/>
        </authorList>
    </citation>
    <scope>NUCLEOTIDE SEQUENCE [LARGE SCALE GENOMIC DNA]</scope>
    <source>
        <strain evidence="1 2">3016</strain>
    </source>
</reference>
<keyword evidence="2" id="KW-1185">Reference proteome</keyword>
<name>H6NB86_9BACL</name>
<dbReference type="HOGENOM" id="CLU_911672_0_0_9"/>
<dbReference type="AlphaFoldDB" id="H6NB86"/>
<dbReference type="KEGG" id="pmq:PM3016_5351"/>
<sequence length="312" mass="35103">MRDFRWGMEPQLPADSAESIEKETLDWGEAEWGTHRYHIRRLIHDTIAQLGPREKAAVLGAGNHGDVDLPDVSTQFQGLTVLDTEDNVLEEVLESTGSSAAGRIKSLTRVDYTGLDQISFYERYEELLSGGAPADKLIAFLRDSAFEARRIEIMPHLKKSFSLVVSSGVHTQLFYADALAQFHGYVEQYTEAERKAVIEAIRSLRNSLVTAYNQTLLSLLKPDGRIVVWTEMILVDESKEEVMEELNGKTLGSERTAYLFSVFGKYGIDAAVLGLKDLHDKLKTDQLLFRSWSWHTESGKRYLVAGMSGRAR</sequence>
<proteinExistence type="predicted"/>
<gene>
    <name evidence="1" type="ORF">PM3016_5351</name>
</gene>
<evidence type="ECO:0000313" key="2">
    <source>
        <dbReference type="Proteomes" id="UP000007523"/>
    </source>
</evidence>
<organism evidence="1 2">
    <name type="scientific">Paenibacillus mucilaginosus 3016</name>
    <dbReference type="NCBI Taxonomy" id="1116391"/>
    <lineage>
        <taxon>Bacteria</taxon>
        <taxon>Bacillati</taxon>
        <taxon>Bacillota</taxon>
        <taxon>Bacilli</taxon>
        <taxon>Bacillales</taxon>
        <taxon>Paenibacillaceae</taxon>
        <taxon>Paenibacillus</taxon>
    </lineage>
</organism>
<dbReference type="Proteomes" id="UP000007523">
    <property type="component" value="Chromosome"/>
</dbReference>
<accession>H6NB86</accession>
<protein>
    <submittedName>
        <fullName evidence="1">Uncharacterized protein</fullName>
    </submittedName>
</protein>
<evidence type="ECO:0000313" key="1">
    <source>
        <dbReference type="EMBL" id="AFC32054.1"/>
    </source>
</evidence>